<evidence type="ECO:0000259" key="2">
    <source>
        <dbReference type="PROSITE" id="PS50020"/>
    </source>
</evidence>
<evidence type="ECO:0000313" key="3">
    <source>
        <dbReference type="EMBL" id="GMH55130.1"/>
    </source>
</evidence>
<dbReference type="Pfam" id="PF00397">
    <property type="entry name" value="WW"/>
    <property type="match status" value="1"/>
</dbReference>
<dbReference type="SUPFAM" id="SSF51045">
    <property type="entry name" value="WW domain"/>
    <property type="match status" value="1"/>
</dbReference>
<feature type="domain" description="WW" evidence="2">
    <location>
        <begin position="534"/>
        <end position="564"/>
    </location>
</feature>
<dbReference type="InterPro" id="IPR001202">
    <property type="entry name" value="WW_dom"/>
</dbReference>
<feature type="region of interest" description="Disordered" evidence="1">
    <location>
        <begin position="1"/>
        <end position="47"/>
    </location>
</feature>
<reference evidence="3" key="1">
    <citation type="submission" date="2022-07" db="EMBL/GenBank/DDBJ databases">
        <title>Genome analysis of Parmales, a sister group of diatoms, reveals the evolutionary specialization of diatoms from phago-mixotrophs to photoautotrophs.</title>
        <authorList>
            <person name="Ban H."/>
            <person name="Sato S."/>
            <person name="Yoshikawa S."/>
            <person name="Kazumasa Y."/>
            <person name="Nakamura Y."/>
            <person name="Ichinomiya M."/>
            <person name="Saitoh K."/>
            <person name="Sato N."/>
            <person name="Blanc-Mathieu R."/>
            <person name="Endo H."/>
            <person name="Kuwata A."/>
            <person name="Ogata H."/>
        </authorList>
    </citation>
    <scope>NUCLEOTIDE SEQUENCE</scope>
</reference>
<dbReference type="CDD" id="cd00201">
    <property type="entry name" value="WW"/>
    <property type="match status" value="1"/>
</dbReference>
<dbReference type="Gene3D" id="2.20.70.10">
    <property type="match status" value="1"/>
</dbReference>
<gene>
    <name evidence="3" type="ORF">TrRE_jg8206</name>
</gene>
<dbReference type="AlphaFoldDB" id="A0A9W7DUW9"/>
<accession>A0A9W7DUW9</accession>
<dbReference type="OrthoDB" id="197925at2759"/>
<comment type="caution">
    <text evidence="3">The sequence shown here is derived from an EMBL/GenBank/DDBJ whole genome shotgun (WGS) entry which is preliminary data.</text>
</comment>
<dbReference type="PROSITE" id="PS50020">
    <property type="entry name" value="WW_DOMAIN_2"/>
    <property type="match status" value="1"/>
</dbReference>
<keyword evidence="4" id="KW-1185">Reference proteome</keyword>
<protein>
    <recommendedName>
        <fullName evidence="2">WW domain-containing protein</fullName>
    </recommendedName>
</protein>
<evidence type="ECO:0000256" key="1">
    <source>
        <dbReference type="SAM" id="MobiDB-lite"/>
    </source>
</evidence>
<dbReference type="EMBL" id="BRXZ01000828">
    <property type="protein sequence ID" value="GMH55130.1"/>
    <property type="molecule type" value="Genomic_DNA"/>
</dbReference>
<organism evidence="3 4">
    <name type="scientific">Triparma retinervis</name>
    <dbReference type="NCBI Taxonomy" id="2557542"/>
    <lineage>
        <taxon>Eukaryota</taxon>
        <taxon>Sar</taxon>
        <taxon>Stramenopiles</taxon>
        <taxon>Ochrophyta</taxon>
        <taxon>Bolidophyceae</taxon>
        <taxon>Parmales</taxon>
        <taxon>Triparmaceae</taxon>
        <taxon>Triparma</taxon>
    </lineage>
</organism>
<proteinExistence type="predicted"/>
<evidence type="ECO:0000313" key="4">
    <source>
        <dbReference type="Proteomes" id="UP001165082"/>
    </source>
</evidence>
<sequence length="564" mass="60585">MAGSTSCINCADGSFSPTGATSCSSGSDGYDGGDDSDSDGSDDGPPDFDFSGIDSSGYCKNSADWRPEHTFSTDDGEVTCGSYAALMSMMSSIPSEDDSSPDMSELVDMSAGWDCTGKSITASIMVNYIDSMGCCGIGPSACDGVLTEQFSGICEDSTEWDPNALATMNGTDMSCGQMALYLASDMCREECEEEDGKECTHCLTGEDLSPGWDCSDKPALVAMTVSTMFTQAKCCGGGSNACQARLGSQDFSGMCEKSSDFIPDYVVFVVKAEIALSLSKETWKESGEKAFKKSVAASLGVDPKNVVILSVAEVTVRRMLRILTEGTPKLEVDFQVDVTKVVKANEAEKPTMTEEAITKEVVAEVSAVIEADKLVEDLKKDTGVETLTLEVTEQPVDEVIDPEIQAMERADTHDQHSAKDSWKHFVICDPDDVEACVPFYASLSLACLAICCCCTSCLVKCFGRNERKERAAKKHKKLAKKRSTKKDFELPSGFGGMRDSEFSEDMFTGVNPMANNAGKQHDKYAYDGGGNGDKNAKKGWHEELTDDGNVYYVNDATGETSWTP</sequence>
<dbReference type="Proteomes" id="UP001165082">
    <property type="component" value="Unassembled WGS sequence"/>
</dbReference>
<dbReference type="InterPro" id="IPR036020">
    <property type="entry name" value="WW_dom_sf"/>
</dbReference>
<feature type="compositionally biased region" description="Acidic residues" evidence="1">
    <location>
        <begin position="31"/>
        <end position="46"/>
    </location>
</feature>
<name>A0A9W7DUW9_9STRA</name>